<dbReference type="KEGG" id="pvac:HC248_00506"/>
<keyword evidence="6" id="KW-0472">Membrane</keyword>
<protein>
    <submittedName>
        <fullName evidence="8">Outer membrane protein TolC</fullName>
    </submittedName>
</protein>
<comment type="similarity">
    <text evidence="2">Belongs to the outer membrane factor (OMF) (TC 1.B.17) family.</text>
</comment>
<name>A0A6H2H5U9_9BURK</name>
<evidence type="ECO:0000256" key="7">
    <source>
        <dbReference type="ARBA" id="ARBA00023237"/>
    </source>
</evidence>
<organism evidence="8 9">
    <name type="scientific">Polaromonas vacuolata</name>
    <dbReference type="NCBI Taxonomy" id="37448"/>
    <lineage>
        <taxon>Bacteria</taxon>
        <taxon>Pseudomonadati</taxon>
        <taxon>Pseudomonadota</taxon>
        <taxon>Betaproteobacteria</taxon>
        <taxon>Burkholderiales</taxon>
        <taxon>Comamonadaceae</taxon>
        <taxon>Polaromonas</taxon>
    </lineage>
</organism>
<comment type="subcellular location">
    <subcellularLocation>
        <location evidence="1">Cell outer membrane</location>
    </subcellularLocation>
</comment>
<dbReference type="PANTHER" id="PTHR30026:SF20">
    <property type="entry name" value="OUTER MEMBRANE PROTEIN TOLC"/>
    <property type="match status" value="1"/>
</dbReference>
<dbReference type="GO" id="GO:1990281">
    <property type="term" value="C:efflux pump complex"/>
    <property type="evidence" value="ECO:0007669"/>
    <property type="project" value="TreeGrafter"/>
</dbReference>
<evidence type="ECO:0000313" key="8">
    <source>
        <dbReference type="EMBL" id="QJC55228.1"/>
    </source>
</evidence>
<dbReference type="GO" id="GO:0015562">
    <property type="term" value="F:efflux transmembrane transporter activity"/>
    <property type="evidence" value="ECO:0007669"/>
    <property type="project" value="InterPro"/>
</dbReference>
<reference evidence="8 9" key="1">
    <citation type="submission" date="2020-04" db="EMBL/GenBank/DDBJ databases">
        <title>Complete genome of a Psychrophilic, Marine, Gas Vacuolate Bacterium Polaromonas vacuolata KCTC 22033T.</title>
        <authorList>
            <person name="Hwang K."/>
            <person name="Kim K.M."/>
        </authorList>
    </citation>
    <scope>NUCLEOTIDE SEQUENCE [LARGE SCALE GENOMIC DNA]</scope>
    <source>
        <strain evidence="8 9">KCTC 22033</strain>
    </source>
</reference>
<dbReference type="EMBL" id="CP051461">
    <property type="protein sequence ID" value="QJC55228.1"/>
    <property type="molecule type" value="Genomic_DNA"/>
</dbReference>
<evidence type="ECO:0000256" key="5">
    <source>
        <dbReference type="ARBA" id="ARBA00022692"/>
    </source>
</evidence>
<evidence type="ECO:0000256" key="6">
    <source>
        <dbReference type="ARBA" id="ARBA00023136"/>
    </source>
</evidence>
<keyword evidence="9" id="KW-1185">Reference proteome</keyword>
<keyword evidence="7" id="KW-0998">Cell outer membrane</keyword>
<evidence type="ECO:0000256" key="3">
    <source>
        <dbReference type="ARBA" id="ARBA00022448"/>
    </source>
</evidence>
<sequence>MKSVFSATKLGRISGRRFALIASLAYAPLCTSAWSLDLSQAYQAAMSQDASILATRAATDARLERLPQARSQLLPNIALSASRNNNSLESIGPDFAGRASVSNRNYNSSSLALTIRQPLFRKFQFADYKQAKAQVNDANAILDRELQNVAVRVSGAYFEALLTAEQLALVLSQKKAYTSQFEAAKKRFAAGAGTRTDIDEAQAALDLNVAQELEVRQNVDYTHRQLQVLVNQPVDNLATLDPEKLQLLEPTPNRVQDWIDRAEDSSPEIRSLKAQVESAGYEVEKAEAGHYPTLDAVAQISRDASSTVTSVNNSFNNNSIGLQLSIPIFSGGNVNSNVRQALAEKARAEQALEALRRDLGVRVHHEFRGVTEGVLRVKALEQAVRSTEQVAMSNRRSYEAGSRTLIDTLNAEQQKVSAQRDLAQARFVYLISRVKLQALTGGPKTEVIDEVNGWLKP</sequence>
<dbReference type="GO" id="GO:0009279">
    <property type="term" value="C:cell outer membrane"/>
    <property type="evidence" value="ECO:0007669"/>
    <property type="project" value="UniProtKB-SubCell"/>
</dbReference>
<dbReference type="GO" id="GO:0015288">
    <property type="term" value="F:porin activity"/>
    <property type="evidence" value="ECO:0007669"/>
    <property type="project" value="TreeGrafter"/>
</dbReference>
<dbReference type="PANTHER" id="PTHR30026">
    <property type="entry name" value="OUTER MEMBRANE PROTEIN TOLC"/>
    <property type="match status" value="1"/>
</dbReference>
<evidence type="ECO:0000313" key="9">
    <source>
        <dbReference type="Proteomes" id="UP000502041"/>
    </source>
</evidence>
<dbReference type="RefSeq" id="WP_238342697.1">
    <property type="nucleotide sequence ID" value="NZ_CP051461.1"/>
</dbReference>
<keyword evidence="4" id="KW-1134">Transmembrane beta strand</keyword>
<dbReference type="InterPro" id="IPR003423">
    <property type="entry name" value="OMP_efflux"/>
</dbReference>
<dbReference type="Gene3D" id="1.20.1600.10">
    <property type="entry name" value="Outer membrane efflux proteins (OEP)"/>
    <property type="match status" value="1"/>
</dbReference>
<keyword evidence="5" id="KW-0812">Transmembrane</keyword>
<dbReference type="InterPro" id="IPR010130">
    <property type="entry name" value="T1SS_OMP_TolC"/>
</dbReference>
<dbReference type="Proteomes" id="UP000502041">
    <property type="component" value="Chromosome"/>
</dbReference>
<gene>
    <name evidence="8" type="primary">tolC_1</name>
    <name evidence="8" type="ORF">HC248_00506</name>
</gene>
<dbReference type="SUPFAM" id="SSF56954">
    <property type="entry name" value="Outer membrane efflux proteins (OEP)"/>
    <property type="match status" value="1"/>
</dbReference>
<dbReference type="Pfam" id="PF02321">
    <property type="entry name" value="OEP"/>
    <property type="match status" value="2"/>
</dbReference>
<accession>A0A6H2H5U9</accession>
<keyword evidence="3" id="KW-0813">Transport</keyword>
<dbReference type="AlphaFoldDB" id="A0A6H2H5U9"/>
<proteinExistence type="inferred from homology"/>
<dbReference type="NCBIfam" id="TIGR01844">
    <property type="entry name" value="type_I_sec_TolC"/>
    <property type="match status" value="1"/>
</dbReference>
<dbReference type="InterPro" id="IPR051906">
    <property type="entry name" value="TolC-like"/>
</dbReference>
<evidence type="ECO:0000256" key="1">
    <source>
        <dbReference type="ARBA" id="ARBA00004442"/>
    </source>
</evidence>
<evidence type="ECO:0000256" key="4">
    <source>
        <dbReference type="ARBA" id="ARBA00022452"/>
    </source>
</evidence>
<evidence type="ECO:0000256" key="2">
    <source>
        <dbReference type="ARBA" id="ARBA00007613"/>
    </source>
</evidence>